<dbReference type="GO" id="GO:0046872">
    <property type="term" value="F:metal ion binding"/>
    <property type="evidence" value="ECO:0007669"/>
    <property type="project" value="UniProtKB-KW"/>
</dbReference>
<gene>
    <name evidence="9" type="ORF">EWH12_09545</name>
</gene>
<proteinExistence type="predicted"/>
<evidence type="ECO:0000256" key="5">
    <source>
        <dbReference type="ARBA" id="ARBA00023004"/>
    </source>
</evidence>
<dbReference type="InterPro" id="IPR036895">
    <property type="entry name" value="Uracil-DNA_glycosylase-like_sf"/>
</dbReference>
<evidence type="ECO:0000313" key="9">
    <source>
        <dbReference type="EMBL" id="RYM11264.1"/>
    </source>
</evidence>
<evidence type="ECO:0000256" key="3">
    <source>
        <dbReference type="ARBA" id="ARBA00022763"/>
    </source>
</evidence>
<evidence type="ECO:0000256" key="6">
    <source>
        <dbReference type="ARBA" id="ARBA00023014"/>
    </source>
</evidence>
<dbReference type="InterPro" id="IPR051536">
    <property type="entry name" value="UDG_Type-4/5"/>
</dbReference>
<dbReference type="Gene3D" id="3.40.470.10">
    <property type="entry name" value="Uracil-DNA glycosylase-like domain"/>
    <property type="match status" value="1"/>
</dbReference>
<dbReference type="EMBL" id="SEOO01000013">
    <property type="protein sequence ID" value="RYM11264.1"/>
    <property type="molecule type" value="Genomic_DNA"/>
</dbReference>
<keyword evidence="1" id="KW-0004">4Fe-4S</keyword>
<dbReference type="Pfam" id="PF03167">
    <property type="entry name" value="UDG"/>
    <property type="match status" value="1"/>
</dbReference>
<dbReference type="Proteomes" id="UP000291572">
    <property type="component" value="Unassembled WGS sequence"/>
</dbReference>
<evidence type="ECO:0000313" key="10">
    <source>
        <dbReference type="Proteomes" id="UP000291572"/>
    </source>
</evidence>
<dbReference type="AlphaFoldDB" id="A0A8G2DWU1"/>
<evidence type="ECO:0000256" key="1">
    <source>
        <dbReference type="ARBA" id="ARBA00022485"/>
    </source>
</evidence>
<keyword evidence="2" id="KW-0479">Metal-binding</keyword>
<evidence type="ECO:0000256" key="2">
    <source>
        <dbReference type="ARBA" id="ARBA00022723"/>
    </source>
</evidence>
<keyword evidence="3" id="KW-0227">DNA damage</keyword>
<dbReference type="PANTHER" id="PTHR33693:SF1">
    <property type="entry name" value="TYPE-4 URACIL-DNA GLYCOSYLASE"/>
    <property type="match status" value="1"/>
</dbReference>
<name>A0A8G2DWU1_9SPHN</name>
<dbReference type="RefSeq" id="WP_129926417.1">
    <property type="nucleotide sequence ID" value="NZ_SEOO01000013.1"/>
</dbReference>
<dbReference type="PANTHER" id="PTHR33693">
    <property type="entry name" value="TYPE-5 URACIL-DNA GLYCOSYLASE"/>
    <property type="match status" value="1"/>
</dbReference>
<keyword evidence="4" id="KW-0378">Hydrolase</keyword>
<sequence length="241" mass="26107">MRGLLQDDAATADAYLAWWRLAGVDSAIGESPVNWLRPVVARSATPMAATITASIVEKPRTLESFLEWLAHDPAQPERRWTGAQIAPSGPAQATLMVVTDLPDPFDIGEGRLLADRAGLLFDAMLRAIGLHRDAIHLASLFTARPPGGMVEAADLVHAADRMRTHVALAQPRRLLLLGDRTIRALMPTDGAASSDSLRQFNHDGGIVPAVATFHPRLLLTQPAAKAECWRALQSLIEETRP</sequence>
<keyword evidence="6" id="KW-0411">Iron-sulfur</keyword>
<organism evidence="9 10">
    <name type="scientific">Sphingobium cupriresistens</name>
    <dbReference type="NCBI Taxonomy" id="1132417"/>
    <lineage>
        <taxon>Bacteria</taxon>
        <taxon>Pseudomonadati</taxon>
        <taxon>Pseudomonadota</taxon>
        <taxon>Alphaproteobacteria</taxon>
        <taxon>Sphingomonadales</taxon>
        <taxon>Sphingomonadaceae</taxon>
        <taxon>Sphingobium</taxon>
    </lineage>
</organism>
<dbReference type="GO" id="GO:0051539">
    <property type="term" value="F:4 iron, 4 sulfur cluster binding"/>
    <property type="evidence" value="ECO:0007669"/>
    <property type="project" value="UniProtKB-KW"/>
</dbReference>
<feature type="domain" description="Uracil-DNA glycosylase-like" evidence="8">
    <location>
        <begin position="88"/>
        <end position="233"/>
    </location>
</feature>
<dbReference type="GO" id="GO:0097506">
    <property type="term" value="F:deaminated base DNA N-glycosylase activity"/>
    <property type="evidence" value="ECO:0007669"/>
    <property type="project" value="UniProtKB-ARBA"/>
</dbReference>
<protein>
    <submittedName>
        <fullName evidence="9">Uracil-DNA glycosylase</fullName>
    </submittedName>
</protein>
<reference evidence="9 10" key="1">
    <citation type="submission" date="2019-02" db="EMBL/GenBank/DDBJ databases">
        <authorList>
            <person name="Feng G."/>
        </authorList>
    </citation>
    <scope>NUCLEOTIDE SEQUENCE [LARGE SCALE GENOMIC DNA]</scope>
    <source>
        <strain evidence="9 10">CCTCC AB 2011146</strain>
    </source>
</reference>
<dbReference type="GO" id="GO:0006281">
    <property type="term" value="P:DNA repair"/>
    <property type="evidence" value="ECO:0007669"/>
    <property type="project" value="UniProtKB-KW"/>
</dbReference>
<dbReference type="OrthoDB" id="5290748at2"/>
<keyword evidence="5" id="KW-0408">Iron</keyword>
<accession>A0A8G2DWU1</accession>
<dbReference type="SUPFAM" id="SSF52141">
    <property type="entry name" value="Uracil-DNA glycosylase-like"/>
    <property type="match status" value="1"/>
</dbReference>
<evidence type="ECO:0000256" key="4">
    <source>
        <dbReference type="ARBA" id="ARBA00022801"/>
    </source>
</evidence>
<comment type="caution">
    <text evidence="9">The sequence shown here is derived from an EMBL/GenBank/DDBJ whole genome shotgun (WGS) entry which is preliminary data.</text>
</comment>
<dbReference type="InterPro" id="IPR005122">
    <property type="entry name" value="Uracil-DNA_glycosylase-like"/>
</dbReference>
<evidence type="ECO:0000256" key="7">
    <source>
        <dbReference type="ARBA" id="ARBA00023204"/>
    </source>
</evidence>
<evidence type="ECO:0000259" key="8">
    <source>
        <dbReference type="Pfam" id="PF03167"/>
    </source>
</evidence>
<keyword evidence="7" id="KW-0234">DNA repair</keyword>